<evidence type="ECO:0008006" key="3">
    <source>
        <dbReference type="Google" id="ProtNLM"/>
    </source>
</evidence>
<keyword evidence="2" id="KW-1185">Reference proteome</keyword>
<protein>
    <recommendedName>
        <fullName evidence="3">F-box domain-containing protein</fullName>
    </recommendedName>
</protein>
<dbReference type="AlphaFoldDB" id="A0AAD7CM00"/>
<accession>A0AAD7CM00</accession>
<gene>
    <name evidence="1" type="ORF">B0H17DRAFT_1101282</name>
</gene>
<sequence length="408" mass="44533">MLPYLCVEILQEIGSQLPNSDQKNLRAVCKDLGLAIDPSRLATRQIGWVHHAKTVHITPGSRPEGTEAKIGGPKWYPSDAALPDLLVSALASMQNIQTVVWTVHPRDPDWVKKSIADSLNTLPFLSDLQLKIDGGSRIALSPMPALTKLSMEAISWQPAHVQMVQDICRVVGRTHNLASLRLSGAGDYSKVWTLLRAMLLRPAPHTRVHLTALTTSFVTADLLAYLSSYSNVLQRITLEPPHSHIHGPGLADTFFDTVLPAHASSLRAVSVPGGAYGRWTFGLHNVEAVLALRKLQTLHLTVHSREGGDTEGVNAVALLLSTAALLPALRVLRISAAERYRGSEDAIRIAIEDYTTPVESGRGRDSDRCCYYELAPAVSDEPGERSTILAYRALDPDRARARVLCAEI</sequence>
<dbReference type="EMBL" id="JARKIE010000343">
    <property type="protein sequence ID" value="KAJ7652910.1"/>
    <property type="molecule type" value="Genomic_DNA"/>
</dbReference>
<dbReference type="Proteomes" id="UP001221757">
    <property type="component" value="Unassembled WGS sequence"/>
</dbReference>
<evidence type="ECO:0000313" key="1">
    <source>
        <dbReference type="EMBL" id="KAJ7652910.1"/>
    </source>
</evidence>
<name>A0AAD7CM00_MYCRO</name>
<comment type="caution">
    <text evidence="1">The sequence shown here is derived from an EMBL/GenBank/DDBJ whole genome shotgun (WGS) entry which is preliminary data.</text>
</comment>
<evidence type="ECO:0000313" key="2">
    <source>
        <dbReference type="Proteomes" id="UP001221757"/>
    </source>
</evidence>
<reference evidence="1" key="1">
    <citation type="submission" date="2023-03" db="EMBL/GenBank/DDBJ databases">
        <title>Massive genome expansion in bonnet fungi (Mycena s.s.) driven by repeated elements and novel gene families across ecological guilds.</title>
        <authorList>
            <consortium name="Lawrence Berkeley National Laboratory"/>
            <person name="Harder C.B."/>
            <person name="Miyauchi S."/>
            <person name="Viragh M."/>
            <person name="Kuo A."/>
            <person name="Thoen E."/>
            <person name="Andreopoulos B."/>
            <person name="Lu D."/>
            <person name="Skrede I."/>
            <person name="Drula E."/>
            <person name="Henrissat B."/>
            <person name="Morin E."/>
            <person name="Kohler A."/>
            <person name="Barry K."/>
            <person name="LaButti K."/>
            <person name="Morin E."/>
            <person name="Salamov A."/>
            <person name="Lipzen A."/>
            <person name="Mereny Z."/>
            <person name="Hegedus B."/>
            <person name="Baldrian P."/>
            <person name="Stursova M."/>
            <person name="Weitz H."/>
            <person name="Taylor A."/>
            <person name="Grigoriev I.V."/>
            <person name="Nagy L.G."/>
            <person name="Martin F."/>
            <person name="Kauserud H."/>
        </authorList>
    </citation>
    <scope>NUCLEOTIDE SEQUENCE</scope>
    <source>
        <strain evidence="1">CBHHK067</strain>
    </source>
</reference>
<organism evidence="1 2">
    <name type="scientific">Mycena rosella</name>
    <name type="common">Pink bonnet</name>
    <name type="synonym">Agaricus rosellus</name>
    <dbReference type="NCBI Taxonomy" id="1033263"/>
    <lineage>
        <taxon>Eukaryota</taxon>
        <taxon>Fungi</taxon>
        <taxon>Dikarya</taxon>
        <taxon>Basidiomycota</taxon>
        <taxon>Agaricomycotina</taxon>
        <taxon>Agaricomycetes</taxon>
        <taxon>Agaricomycetidae</taxon>
        <taxon>Agaricales</taxon>
        <taxon>Marasmiineae</taxon>
        <taxon>Mycenaceae</taxon>
        <taxon>Mycena</taxon>
    </lineage>
</organism>
<proteinExistence type="predicted"/>